<sequence>GWGVTIWYQSRSVHVESMVDFISLSLDCLGRVSISAGALAP</sequence>
<proteinExistence type="predicted"/>
<evidence type="ECO:0000313" key="2">
    <source>
        <dbReference type="Proteomes" id="UP000265520"/>
    </source>
</evidence>
<organism evidence="1 2">
    <name type="scientific">Trifolium medium</name>
    <dbReference type="NCBI Taxonomy" id="97028"/>
    <lineage>
        <taxon>Eukaryota</taxon>
        <taxon>Viridiplantae</taxon>
        <taxon>Streptophyta</taxon>
        <taxon>Embryophyta</taxon>
        <taxon>Tracheophyta</taxon>
        <taxon>Spermatophyta</taxon>
        <taxon>Magnoliopsida</taxon>
        <taxon>eudicotyledons</taxon>
        <taxon>Gunneridae</taxon>
        <taxon>Pentapetalae</taxon>
        <taxon>rosids</taxon>
        <taxon>fabids</taxon>
        <taxon>Fabales</taxon>
        <taxon>Fabaceae</taxon>
        <taxon>Papilionoideae</taxon>
        <taxon>50 kb inversion clade</taxon>
        <taxon>NPAAA clade</taxon>
        <taxon>Hologalegina</taxon>
        <taxon>IRL clade</taxon>
        <taxon>Trifolieae</taxon>
        <taxon>Trifolium</taxon>
    </lineage>
</organism>
<dbReference type="Proteomes" id="UP000265520">
    <property type="component" value="Unassembled WGS sequence"/>
</dbReference>
<protein>
    <submittedName>
        <fullName evidence="1">Uncharacterized protein</fullName>
    </submittedName>
</protein>
<reference evidence="1 2" key="1">
    <citation type="journal article" date="2018" name="Front. Plant Sci.">
        <title>Red Clover (Trifolium pratense) and Zigzag Clover (T. medium) - A Picture of Genomic Similarities and Differences.</title>
        <authorList>
            <person name="Dluhosova J."/>
            <person name="Istvanek J."/>
            <person name="Nedelnik J."/>
            <person name="Repkova J."/>
        </authorList>
    </citation>
    <scope>NUCLEOTIDE SEQUENCE [LARGE SCALE GENOMIC DNA]</scope>
    <source>
        <strain evidence="2">cv. 10/8</strain>
        <tissue evidence="1">Leaf</tissue>
    </source>
</reference>
<evidence type="ECO:0000313" key="1">
    <source>
        <dbReference type="EMBL" id="MCI63392.1"/>
    </source>
</evidence>
<accession>A0A392TQX7</accession>
<comment type="caution">
    <text evidence="1">The sequence shown here is derived from an EMBL/GenBank/DDBJ whole genome shotgun (WGS) entry which is preliminary data.</text>
</comment>
<feature type="non-terminal residue" evidence="1">
    <location>
        <position position="1"/>
    </location>
</feature>
<keyword evidence="2" id="KW-1185">Reference proteome</keyword>
<dbReference type="EMBL" id="LXQA010636205">
    <property type="protein sequence ID" value="MCI63392.1"/>
    <property type="molecule type" value="Genomic_DNA"/>
</dbReference>
<name>A0A392TQX7_9FABA</name>
<dbReference type="AlphaFoldDB" id="A0A392TQX7"/>